<dbReference type="AlphaFoldDB" id="A0A6N7L9U6"/>
<organism evidence="2 3">
    <name type="scientific">Sinorhizobium terangae</name>
    <dbReference type="NCBI Taxonomy" id="110322"/>
    <lineage>
        <taxon>Bacteria</taxon>
        <taxon>Pseudomonadati</taxon>
        <taxon>Pseudomonadota</taxon>
        <taxon>Alphaproteobacteria</taxon>
        <taxon>Hyphomicrobiales</taxon>
        <taxon>Rhizobiaceae</taxon>
        <taxon>Sinorhizobium/Ensifer group</taxon>
        <taxon>Sinorhizobium</taxon>
    </lineage>
</organism>
<sequence length="108" mass="12154">MFGVVISCLITMSQKELHRLELIQRIRGRSLTVVEAAALRPPPVEHSRETAPGRTTIESTRRQFLNSSRSQSAGKTRAEARQRPNIHYADRSFPGDQSLCQPQAASRR</sequence>
<evidence type="ECO:0000313" key="3">
    <source>
        <dbReference type="Proteomes" id="UP000439983"/>
    </source>
</evidence>
<dbReference type="EMBL" id="WITC01000032">
    <property type="protein sequence ID" value="MQX14613.1"/>
    <property type="molecule type" value="Genomic_DNA"/>
</dbReference>
<feature type="region of interest" description="Disordered" evidence="1">
    <location>
        <begin position="41"/>
        <end position="108"/>
    </location>
</feature>
<evidence type="ECO:0000313" key="2">
    <source>
        <dbReference type="EMBL" id="MQX14613.1"/>
    </source>
</evidence>
<proteinExistence type="predicted"/>
<feature type="compositionally biased region" description="Polar residues" evidence="1">
    <location>
        <begin position="56"/>
        <end position="74"/>
    </location>
</feature>
<accession>A0A6N7L9U6</accession>
<name>A0A6N7L9U6_SINTE</name>
<comment type="caution">
    <text evidence="2">The sequence shown here is derived from an EMBL/GenBank/DDBJ whole genome shotgun (WGS) entry which is preliminary data.</text>
</comment>
<feature type="compositionally biased region" description="Polar residues" evidence="1">
    <location>
        <begin position="98"/>
        <end position="108"/>
    </location>
</feature>
<evidence type="ECO:0000256" key="1">
    <source>
        <dbReference type="SAM" id="MobiDB-lite"/>
    </source>
</evidence>
<dbReference type="Proteomes" id="UP000439983">
    <property type="component" value="Unassembled WGS sequence"/>
</dbReference>
<reference evidence="2 3" key="1">
    <citation type="journal article" date="2013" name="Genome Biol.">
        <title>Comparative genomics of the core and accessory genomes of 48 Sinorhizobium strains comprising five genospecies.</title>
        <authorList>
            <person name="Sugawara M."/>
            <person name="Epstein B."/>
            <person name="Badgley B.D."/>
            <person name="Unno T."/>
            <person name="Xu L."/>
            <person name="Reese J."/>
            <person name="Gyaneshwar P."/>
            <person name="Denny R."/>
            <person name="Mudge J."/>
            <person name="Bharti A.K."/>
            <person name="Farmer A.D."/>
            <person name="May G.D."/>
            <person name="Woodward J.E."/>
            <person name="Medigue C."/>
            <person name="Vallenet D."/>
            <person name="Lajus A."/>
            <person name="Rouy Z."/>
            <person name="Martinez-Vaz B."/>
            <person name="Tiffin P."/>
            <person name="Young N.D."/>
            <person name="Sadowsky M.J."/>
        </authorList>
    </citation>
    <scope>NUCLEOTIDE SEQUENCE [LARGE SCALE GENOMIC DNA]</scope>
    <source>
        <strain evidence="2 3">USDA4894</strain>
    </source>
</reference>
<protein>
    <submittedName>
        <fullName evidence="2">Uncharacterized protein</fullName>
    </submittedName>
</protein>
<gene>
    <name evidence="2" type="ORF">GHK62_07485</name>
</gene>
<keyword evidence="3" id="KW-1185">Reference proteome</keyword>